<dbReference type="EC" id="3.1.1.-" evidence="5"/>
<dbReference type="InterPro" id="IPR013830">
    <property type="entry name" value="SGNH_hydro"/>
</dbReference>
<dbReference type="PROSITE" id="PS51257">
    <property type="entry name" value="PROKAR_LIPOPROTEIN"/>
    <property type="match status" value="1"/>
</dbReference>
<name>A0A916K3D3_9BACL</name>
<dbReference type="InterPro" id="IPR037459">
    <property type="entry name" value="RhgT-like"/>
</dbReference>
<dbReference type="Proteomes" id="UP000693672">
    <property type="component" value="Unassembled WGS sequence"/>
</dbReference>
<feature type="signal peptide" evidence="3">
    <location>
        <begin position="1"/>
        <end position="31"/>
    </location>
</feature>
<evidence type="ECO:0000256" key="3">
    <source>
        <dbReference type="SAM" id="SignalP"/>
    </source>
</evidence>
<dbReference type="PANTHER" id="PTHR43695:SF1">
    <property type="entry name" value="RHAMNOGALACTURONAN ACETYLESTERASE"/>
    <property type="match status" value="1"/>
</dbReference>
<keyword evidence="3" id="KW-0732">Signal</keyword>
<feature type="chain" id="PRO_5039037839" evidence="3">
    <location>
        <begin position="32"/>
        <end position="275"/>
    </location>
</feature>
<evidence type="ECO:0000256" key="1">
    <source>
        <dbReference type="ARBA" id="ARBA00008668"/>
    </source>
</evidence>
<evidence type="ECO:0000259" key="4">
    <source>
        <dbReference type="Pfam" id="PF13472"/>
    </source>
</evidence>
<proteinExistence type="inferred from homology"/>
<feature type="domain" description="SGNH hydrolase-type esterase" evidence="4">
    <location>
        <begin position="48"/>
        <end position="241"/>
    </location>
</feature>
<evidence type="ECO:0000313" key="5">
    <source>
        <dbReference type="EMBL" id="CAG7623454.1"/>
    </source>
</evidence>
<keyword evidence="2 5" id="KW-0378">Hydrolase</keyword>
<dbReference type="CDD" id="cd01821">
    <property type="entry name" value="Rhamnogalacturan_acetylesterase_like"/>
    <property type="match status" value="1"/>
</dbReference>
<dbReference type="AlphaFoldDB" id="A0A916K3D3"/>
<sequence length="275" mass="29987">MELAKKSMMVMLAAAMMLSPCGVTGCASSQAGDGTTVSEQPNIGVYLAGDSTVASYSADRAPLAGWGQQLPSFFNSSVQVHNYAASGRSSKSFIDEGRLQPILDRIKQGDYLFIQFGHNDEKTKDLDVGTDPDTTYPSYLRRYIDGARLKGAIPVLVTPMQRGSFDAKGRLRQTHGDYPAAMIQLGKEQQVPVIRLHEKSRERFERLGEEATKRLFMMLAPGEYPNYPDGSADLTHFNEYGASEMARLVIQGIRESGLPLSSRIRDGNAAAGEPG</sequence>
<gene>
    <name evidence="5" type="primary">rhgT_1</name>
    <name evidence="5" type="ORF">PAESOLCIP111_02524</name>
</gene>
<reference evidence="5" key="1">
    <citation type="submission" date="2021-06" db="EMBL/GenBank/DDBJ databases">
        <authorList>
            <person name="Criscuolo A."/>
        </authorList>
    </citation>
    <scope>NUCLEOTIDE SEQUENCE</scope>
    <source>
        <strain evidence="5">CIP111600</strain>
    </source>
</reference>
<comment type="similarity">
    <text evidence="1">Belongs to the 'GDSL' lipolytic enzyme family.</text>
</comment>
<dbReference type="PANTHER" id="PTHR43695">
    <property type="entry name" value="PUTATIVE (AFU_ORTHOLOGUE AFUA_2G17250)-RELATED"/>
    <property type="match status" value="1"/>
</dbReference>
<keyword evidence="6" id="KW-1185">Reference proteome</keyword>
<organism evidence="5 6">
    <name type="scientific">Paenibacillus solanacearum</name>
    <dbReference type="NCBI Taxonomy" id="2048548"/>
    <lineage>
        <taxon>Bacteria</taxon>
        <taxon>Bacillati</taxon>
        <taxon>Bacillota</taxon>
        <taxon>Bacilli</taxon>
        <taxon>Bacillales</taxon>
        <taxon>Paenibacillaceae</taxon>
        <taxon>Paenibacillus</taxon>
    </lineage>
</organism>
<comment type="caution">
    <text evidence="5">The sequence shown here is derived from an EMBL/GenBank/DDBJ whole genome shotgun (WGS) entry which is preliminary data.</text>
</comment>
<dbReference type="Pfam" id="PF13472">
    <property type="entry name" value="Lipase_GDSL_2"/>
    <property type="match status" value="1"/>
</dbReference>
<protein>
    <submittedName>
        <fullName evidence="5">Rhamnogalacturonan acetylesterase RhgT</fullName>
        <ecNumber evidence="5">3.1.1.-</ecNumber>
    </submittedName>
</protein>
<evidence type="ECO:0000256" key="2">
    <source>
        <dbReference type="ARBA" id="ARBA00022801"/>
    </source>
</evidence>
<accession>A0A916K3D3</accession>
<dbReference type="EMBL" id="CAJVAS010000009">
    <property type="protein sequence ID" value="CAG7623454.1"/>
    <property type="molecule type" value="Genomic_DNA"/>
</dbReference>
<evidence type="ECO:0000313" key="6">
    <source>
        <dbReference type="Proteomes" id="UP000693672"/>
    </source>
</evidence>
<dbReference type="GO" id="GO:0016787">
    <property type="term" value="F:hydrolase activity"/>
    <property type="evidence" value="ECO:0007669"/>
    <property type="project" value="UniProtKB-KW"/>
</dbReference>